<dbReference type="OrthoDB" id="3626597at2759"/>
<keyword evidence="10" id="KW-1185">Reference proteome</keyword>
<keyword evidence="6" id="KW-0482">Metalloprotease</keyword>
<proteinExistence type="inferred from homology"/>
<evidence type="ECO:0000313" key="10">
    <source>
        <dbReference type="Proteomes" id="UP000193642"/>
    </source>
</evidence>
<evidence type="ECO:0000256" key="7">
    <source>
        <dbReference type="PROSITE-ProRule" id="PRU01379"/>
    </source>
</evidence>
<dbReference type="InterPro" id="IPR000834">
    <property type="entry name" value="Peptidase_M14"/>
</dbReference>
<evidence type="ECO:0000256" key="3">
    <source>
        <dbReference type="ARBA" id="ARBA00022670"/>
    </source>
</evidence>
<evidence type="ECO:0000256" key="6">
    <source>
        <dbReference type="ARBA" id="ARBA00023049"/>
    </source>
</evidence>
<comment type="caution">
    <text evidence="9">The sequence shown here is derived from an EMBL/GenBank/DDBJ whole genome shotgun (WGS) entry which is preliminary data.</text>
</comment>
<dbReference type="STRING" id="329046.A0A1Y2BAK8"/>
<evidence type="ECO:0000256" key="1">
    <source>
        <dbReference type="ARBA" id="ARBA00001947"/>
    </source>
</evidence>
<accession>A0A1Y2BAK8</accession>
<protein>
    <submittedName>
        <fullName evidence="9">Zn-dependent exopeptidase</fullName>
    </submittedName>
</protein>
<evidence type="ECO:0000256" key="2">
    <source>
        <dbReference type="ARBA" id="ARBA00005988"/>
    </source>
</evidence>
<dbReference type="PROSITE" id="PS52035">
    <property type="entry name" value="PEPTIDASE_M14"/>
    <property type="match status" value="1"/>
</dbReference>
<dbReference type="PANTHER" id="PTHR11705">
    <property type="entry name" value="PROTEASE FAMILY M14 CARBOXYPEPTIDASE A,B"/>
    <property type="match status" value="1"/>
</dbReference>
<feature type="active site" description="Proton donor/acceptor" evidence="7">
    <location>
        <position position="241"/>
    </location>
</feature>
<keyword evidence="5" id="KW-0862">Zinc</keyword>
<comment type="cofactor">
    <cofactor evidence="1">
        <name>Zn(2+)</name>
        <dbReference type="ChEBI" id="CHEBI:29105"/>
    </cofactor>
</comment>
<evidence type="ECO:0000313" key="9">
    <source>
        <dbReference type="EMBL" id="ORY31560.1"/>
    </source>
</evidence>
<dbReference type="AlphaFoldDB" id="A0A1Y2BAK8"/>
<dbReference type="GO" id="GO:0005615">
    <property type="term" value="C:extracellular space"/>
    <property type="evidence" value="ECO:0007669"/>
    <property type="project" value="TreeGrafter"/>
</dbReference>
<dbReference type="GO" id="GO:0008270">
    <property type="term" value="F:zinc ion binding"/>
    <property type="evidence" value="ECO:0007669"/>
    <property type="project" value="InterPro"/>
</dbReference>
<dbReference type="Gene3D" id="3.40.630.10">
    <property type="entry name" value="Zn peptidases"/>
    <property type="match status" value="1"/>
</dbReference>
<evidence type="ECO:0000256" key="5">
    <source>
        <dbReference type="ARBA" id="ARBA00022833"/>
    </source>
</evidence>
<dbReference type="PANTHER" id="PTHR11705:SF143">
    <property type="entry name" value="SLL0236 PROTEIN"/>
    <property type="match status" value="1"/>
</dbReference>
<dbReference type="Proteomes" id="UP000193642">
    <property type="component" value="Unassembled WGS sequence"/>
</dbReference>
<evidence type="ECO:0000259" key="8">
    <source>
        <dbReference type="PROSITE" id="PS52035"/>
    </source>
</evidence>
<gene>
    <name evidence="9" type="ORF">BCR33DRAFT_771808</name>
</gene>
<organism evidence="9 10">
    <name type="scientific">Rhizoclosmatium globosum</name>
    <dbReference type="NCBI Taxonomy" id="329046"/>
    <lineage>
        <taxon>Eukaryota</taxon>
        <taxon>Fungi</taxon>
        <taxon>Fungi incertae sedis</taxon>
        <taxon>Chytridiomycota</taxon>
        <taxon>Chytridiomycota incertae sedis</taxon>
        <taxon>Chytridiomycetes</taxon>
        <taxon>Chytridiales</taxon>
        <taxon>Chytriomycetaceae</taxon>
        <taxon>Rhizoclosmatium</taxon>
    </lineage>
</organism>
<name>A0A1Y2BAK8_9FUNG</name>
<dbReference type="SMART" id="SM00631">
    <property type="entry name" value="Zn_pept"/>
    <property type="match status" value="1"/>
</dbReference>
<feature type="domain" description="Peptidase M14" evidence="8">
    <location>
        <begin position="97"/>
        <end position="274"/>
    </location>
</feature>
<evidence type="ECO:0000256" key="4">
    <source>
        <dbReference type="ARBA" id="ARBA00022801"/>
    </source>
</evidence>
<dbReference type="EMBL" id="MCGO01000076">
    <property type="protein sequence ID" value="ORY31560.1"/>
    <property type="molecule type" value="Genomic_DNA"/>
</dbReference>
<dbReference type="Pfam" id="PF00246">
    <property type="entry name" value="Peptidase_M14"/>
    <property type="match status" value="1"/>
</dbReference>
<reference evidence="9 10" key="1">
    <citation type="submission" date="2016-07" db="EMBL/GenBank/DDBJ databases">
        <title>Pervasive Adenine N6-methylation of Active Genes in Fungi.</title>
        <authorList>
            <consortium name="DOE Joint Genome Institute"/>
            <person name="Mondo S.J."/>
            <person name="Dannebaum R.O."/>
            <person name="Kuo R.C."/>
            <person name="Labutti K."/>
            <person name="Haridas S."/>
            <person name="Kuo A."/>
            <person name="Salamov A."/>
            <person name="Ahrendt S.R."/>
            <person name="Lipzen A."/>
            <person name="Sullivan W."/>
            <person name="Andreopoulos W.B."/>
            <person name="Clum A."/>
            <person name="Lindquist E."/>
            <person name="Daum C."/>
            <person name="Ramamoorthy G.K."/>
            <person name="Gryganskyi A."/>
            <person name="Culley D."/>
            <person name="Magnuson J.K."/>
            <person name="James T.Y."/>
            <person name="O'Malley M.A."/>
            <person name="Stajich J.E."/>
            <person name="Spatafora J.W."/>
            <person name="Visel A."/>
            <person name="Grigoriev I.V."/>
        </authorList>
    </citation>
    <scope>NUCLEOTIDE SEQUENCE [LARGE SCALE GENOMIC DNA]</scope>
    <source>
        <strain evidence="9 10">JEL800</strain>
    </source>
</reference>
<comment type="similarity">
    <text evidence="2 7">Belongs to the peptidase M14 family.</text>
</comment>
<keyword evidence="3" id="KW-0645">Protease</keyword>
<dbReference type="GO" id="GO:0004181">
    <property type="term" value="F:metallocarboxypeptidase activity"/>
    <property type="evidence" value="ECO:0007669"/>
    <property type="project" value="InterPro"/>
</dbReference>
<sequence>MHNNTSNAFQVFNHRFTVGSLVDVRPRTRVSSKRDDIDPFFNDYHRYDEIIAKLEQFSKLYPSLTTYVPSIAVTYENRNVPIDFGERTVETMAIQTQFFGVDLNRNWDDGNWNDGNPPKFDDDGNLVVDTDYTSEVYEGPFPFSEPETNGTANFIASFPNRYAGIDFHSYGELILRSWGYTTDDSPNEAILKTLGDGIRDAIFEVHNETYTSEKASGLYLATGCADDWQSIRMGMVGFTIELRSVEYGFELPASEIIPTGEELWNGMLFYLDFLTKNPDIPPQLSDSVQPARPISIVNGNAEVNGAPGAAAVELSTQPVAVPTDGSASTAPIPFGTKISSARAWTGIVCGSLSILLLTL</sequence>
<dbReference type="SUPFAM" id="SSF53187">
    <property type="entry name" value="Zn-dependent exopeptidases"/>
    <property type="match status" value="1"/>
</dbReference>
<dbReference type="GO" id="GO:0006508">
    <property type="term" value="P:proteolysis"/>
    <property type="evidence" value="ECO:0007669"/>
    <property type="project" value="InterPro"/>
</dbReference>
<keyword evidence="4" id="KW-0378">Hydrolase</keyword>